<evidence type="ECO:0000313" key="2">
    <source>
        <dbReference type="Proteomes" id="UP000245133"/>
    </source>
</evidence>
<dbReference type="EMBL" id="BFBB01000002">
    <property type="protein sequence ID" value="GBF48693.1"/>
    <property type="molecule type" value="Genomic_DNA"/>
</dbReference>
<evidence type="ECO:0000313" key="1">
    <source>
        <dbReference type="EMBL" id="GBF48693.1"/>
    </source>
</evidence>
<proteinExistence type="predicted"/>
<reference evidence="1 2" key="1">
    <citation type="submission" date="2018-02" db="EMBL/GenBank/DDBJ databases">
        <title>Novel Leptospira species isolated from soil and water in Japan.</title>
        <authorList>
            <person name="Nakao R."/>
            <person name="Masuzawa T."/>
        </authorList>
    </citation>
    <scope>NUCLEOTIDE SEQUENCE [LARGE SCALE GENOMIC DNA]</scope>
    <source>
        <strain evidence="1 2">YH101</strain>
    </source>
</reference>
<keyword evidence="2" id="KW-1185">Reference proteome</keyword>
<organism evidence="1 2">
    <name type="scientific">Leptospira ryugenii</name>
    <dbReference type="NCBI Taxonomy" id="1917863"/>
    <lineage>
        <taxon>Bacteria</taxon>
        <taxon>Pseudomonadati</taxon>
        <taxon>Spirochaetota</taxon>
        <taxon>Spirochaetia</taxon>
        <taxon>Leptospirales</taxon>
        <taxon>Leptospiraceae</taxon>
        <taxon>Leptospira</taxon>
    </lineage>
</organism>
<sequence>MAINLRYLAIFAGLIFFDLLLASDSLIVDPLLEKPWIQENLEEERRSYHRFLKISSQIPKTEYRQDRFGRNYFILPSLKLQYSIDDSYKREFPLESDGDLALAEMKALIESRKDLEALFLGKGIGLCQRIHSKKEPGFFPPWSTEAYQLSSQLYSKYEDKIEELSFRTEPYGCYEEDGGKIIALHLESETFRYSVAIPAELRYEGLFKKKPGKYRKWNRSHMRLVRFVEFLQPDRDENWDELQEAMELQETGLTSKEPRKIILTIGSTFDEEPSVRTIDTYFRFWDRERGINTKSMFDRNFTRIPDGKDYLSRFKVVDELGKVSYYMMREYYYYNSPLGFMLSLSYPETEKALGDEYWQKIRKDFRVRER</sequence>
<gene>
    <name evidence="1" type="ORF">LPTSP4_01930</name>
</gene>
<dbReference type="OrthoDB" id="342054at2"/>
<dbReference type="RefSeq" id="WP_108972791.1">
    <property type="nucleotide sequence ID" value="NZ_BFBB01000002.1"/>
</dbReference>
<dbReference type="NCBIfam" id="NF047681">
    <property type="entry name" value="LIC10775_fam"/>
    <property type="match status" value="1"/>
</dbReference>
<protein>
    <submittedName>
        <fullName evidence="1">Uncharacterized protein</fullName>
    </submittedName>
</protein>
<name>A0A2P2DVN5_9LEPT</name>
<dbReference type="Proteomes" id="UP000245133">
    <property type="component" value="Unassembled WGS sequence"/>
</dbReference>
<accession>A0A2P2DVN5</accession>
<comment type="caution">
    <text evidence="1">The sequence shown here is derived from an EMBL/GenBank/DDBJ whole genome shotgun (WGS) entry which is preliminary data.</text>
</comment>
<dbReference type="AlphaFoldDB" id="A0A2P2DVN5"/>